<feature type="transmembrane region" description="Helical" evidence="7">
    <location>
        <begin position="870"/>
        <end position="893"/>
    </location>
</feature>
<keyword evidence="10" id="KW-1185">Reference proteome</keyword>
<evidence type="ECO:0000256" key="7">
    <source>
        <dbReference type="SAM" id="Phobius"/>
    </source>
</evidence>
<accession>S0ARH2</accession>
<dbReference type="Gene3D" id="1.20.1640.10">
    <property type="entry name" value="Multidrug efflux transporter AcrB transmembrane domain"/>
    <property type="match status" value="2"/>
</dbReference>
<feature type="transmembrane region" description="Helical" evidence="7">
    <location>
        <begin position="484"/>
        <end position="507"/>
    </location>
</feature>
<evidence type="ECO:0000259" key="8">
    <source>
        <dbReference type="PROSITE" id="PS50156"/>
    </source>
</evidence>
<dbReference type="RefSeq" id="WP_009887436.1">
    <property type="nucleotide sequence ID" value="NC_021592.1"/>
</dbReference>
<dbReference type="Pfam" id="PF03176">
    <property type="entry name" value="MMPL"/>
    <property type="match status" value="2"/>
</dbReference>
<dbReference type="InterPro" id="IPR000731">
    <property type="entry name" value="SSD"/>
</dbReference>
<feature type="transmembrane region" description="Helical" evidence="7">
    <location>
        <begin position="407"/>
        <end position="429"/>
    </location>
</feature>
<sequence length="912" mass="101098">MFESFFYKVGRYVKKNKKKVLVFWIILFLLMAYPATLIFSDTSYNLTNSLVTKNSQSSKANDILSAQFNGSSSDPSIIIVSNNTPIDNLTISRDMMAFQHSMDSYLKSINVGYNSTTSIFTVENKTLMGYSNSTYKLETGTNFLIGYTLTNLSKNHNVTMAVDNITQTSPYNSTFKDLLFELNFTTPNEIYGFVDNIYNNMTSFESHPSYMESYVVSLVNSSQIYLINNAKPLANPLIQINSPYYSNYLYSLYNNSGKNYSAFVSNIINNTTYNKFPVLPSSYGSSSLMNQKNSTLIMIFSYKTNITAAQQSHIDSIEKTYSSKISSSSFYLAGSTVANNQLASESIHGMIVALIIGIIVSIIIVGLFFRSPVTAFLPFLIFVFSAVISAGINGLLYKYIFHTTISFITPTLLLILILGIASDYSVYILSRFRSELRAKNKDAIPESSKWAGHAVFTSGTTVALSYIILWISNIPIFSDAGLTNAIAAVVTIIIANTLLIAILAQWGKKTYWPAKIKENQKLPFEKSMEKVAHVALNNRKKIIVIFVIVALGALFLYSTTPTNMDVFELIPASSGVQATSVINSSLGYDLFDPAYVMVNFTSPIMTVNNTTGAITFNSTEYNQTLAMEDKLAASPYVHSISGPGYPYEKKVNYTDLVSSLVYSSQYLNQTATYIGHNHKSVEIVVYLSNVAWSNPSTNYVNKMPSIVNGSGNYTAYVGGTTEYLNNAYSFTSHSFNNMVPLLGITIFIILLIQLASALTPVRLILMVMAAVMLALSLTYIIFYYLLHLPVIIFLPLFVFITLLAVGLDYDIFMITKVQENISKGMNTAEAVKDSIVENGGVIITLGLLLFATFGALYFSGLGIIEEIGVGLALGVLIDTFVSWMFFVPAIMTVMDKYNWWPSRIGKDLPKEK</sequence>
<evidence type="ECO:0000256" key="6">
    <source>
        <dbReference type="ARBA" id="ARBA00023136"/>
    </source>
</evidence>
<feature type="transmembrane region" description="Helical" evidence="7">
    <location>
        <begin position="21"/>
        <end position="39"/>
    </location>
</feature>
<proteinExistence type="inferred from homology"/>
<dbReference type="GeneID" id="16025582"/>
<feature type="transmembrane region" description="Helical" evidence="7">
    <location>
        <begin position="763"/>
        <end position="786"/>
    </location>
</feature>
<feature type="transmembrane region" description="Helical" evidence="7">
    <location>
        <begin position="542"/>
        <end position="559"/>
    </location>
</feature>
<dbReference type="PROSITE" id="PS50156">
    <property type="entry name" value="SSD"/>
    <property type="match status" value="1"/>
</dbReference>
<dbReference type="EMBL" id="CP004145">
    <property type="protein sequence ID" value="AGO61382.1"/>
    <property type="molecule type" value="Genomic_DNA"/>
</dbReference>
<gene>
    <name evidence="9" type="ORF">FACI_IFERC00001G1402</name>
</gene>
<feature type="transmembrane region" description="Helical" evidence="7">
    <location>
        <begin position="347"/>
        <end position="369"/>
    </location>
</feature>
<reference evidence="9 10" key="1">
    <citation type="journal article" date="2007" name="Proc. Natl. Acad. Sci. U.S.A.">
        <title>Genome dynamics in a natural archaeal population.</title>
        <authorList>
            <person name="Allen E.E."/>
            <person name="Tyson G.W."/>
            <person name="Whitaker R.J."/>
            <person name="Detter J.C."/>
            <person name="Richardson P.M."/>
            <person name="Banfield J.F."/>
        </authorList>
    </citation>
    <scope>NUCLEOTIDE SEQUENCE [LARGE SCALE GENOMIC DNA]</scope>
    <source>
        <strain evidence="10">fer1</strain>
    </source>
</reference>
<dbReference type="PANTHER" id="PTHR33406:SF6">
    <property type="entry name" value="MEMBRANE PROTEIN YDGH-RELATED"/>
    <property type="match status" value="1"/>
</dbReference>
<organism evidence="9 10">
    <name type="scientific">Ferroplasma acidarmanus Fer1</name>
    <dbReference type="NCBI Taxonomy" id="333146"/>
    <lineage>
        <taxon>Archaea</taxon>
        <taxon>Methanobacteriati</taxon>
        <taxon>Thermoplasmatota</taxon>
        <taxon>Thermoplasmata</taxon>
        <taxon>Thermoplasmatales</taxon>
        <taxon>Ferroplasmaceae</taxon>
        <taxon>Ferroplasma</taxon>
    </lineage>
</organism>
<dbReference type="PANTHER" id="PTHR33406">
    <property type="entry name" value="MEMBRANE PROTEIN MJ1562-RELATED"/>
    <property type="match status" value="1"/>
</dbReference>
<dbReference type="AlphaFoldDB" id="S0ARH2"/>
<dbReference type="GO" id="GO:0005886">
    <property type="term" value="C:plasma membrane"/>
    <property type="evidence" value="ECO:0007669"/>
    <property type="project" value="UniProtKB-SubCell"/>
</dbReference>
<evidence type="ECO:0000256" key="3">
    <source>
        <dbReference type="ARBA" id="ARBA00022475"/>
    </source>
</evidence>
<keyword evidence="6 7" id="KW-0472">Membrane</keyword>
<feature type="transmembrane region" description="Helical" evidence="7">
    <location>
        <begin position="792"/>
        <end position="814"/>
    </location>
</feature>
<feature type="transmembrane region" description="Helical" evidence="7">
    <location>
        <begin position="738"/>
        <end position="756"/>
    </location>
</feature>
<dbReference type="KEGG" id="fac:FACI_IFERC01G1402"/>
<evidence type="ECO:0000313" key="10">
    <source>
        <dbReference type="Proteomes" id="UP000014660"/>
    </source>
</evidence>
<evidence type="ECO:0000256" key="5">
    <source>
        <dbReference type="ARBA" id="ARBA00022989"/>
    </source>
</evidence>
<protein>
    <recommendedName>
        <fullName evidence="8">SSD domain-containing protein</fullName>
    </recommendedName>
</protein>
<dbReference type="Proteomes" id="UP000014660">
    <property type="component" value="Chromosome"/>
</dbReference>
<keyword evidence="5 7" id="KW-1133">Transmembrane helix</keyword>
<feature type="domain" description="SSD" evidence="8">
    <location>
        <begin position="764"/>
        <end position="892"/>
    </location>
</feature>
<dbReference type="HOGENOM" id="CLU_345038_0_0_2"/>
<feature type="transmembrane region" description="Helical" evidence="7">
    <location>
        <begin position="835"/>
        <end position="858"/>
    </location>
</feature>
<feature type="transmembrane region" description="Helical" evidence="7">
    <location>
        <begin position="450"/>
        <end position="472"/>
    </location>
</feature>
<evidence type="ECO:0000313" key="9">
    <source>
        <dbReference type="EMBL" id="AGO61382.1"/>
    </source>
</evidence>
<keyword evidence="3" id="KW-1003">Cell membrane</keyword>
<evidence type="ECO:0000256" key="4">
    <source>
        <dbReference type="ARBA" id="ARBA00022692"/>
    </source>
</evidence>
<evidence type="ECO:0000256" key="2">
    <source>
        <dbReference type="ARBA" id="ARBA00010157"/>
    </source>
</evidence>
<dbReference type="InterPro" id="IPR004869">
    <property type="entry name" value="MMPL_dom"/>
</dbReference>
<name>S0ARH2_FERAC</name>
<dbReference type="SUPFAM" id="SSF82866">
    <property type="entry name" value="Multidrug efflux transporter AcrB transmembrane domain"/>
    <property type="match status" value="2"/>
</dbReference>
<keyword evidence="4 7" id="KW-0812">Transmembrane</keyword>
<feature type="transmembrane region" description="Helical" evidence="7">
    <location>
        <begin position="376"/>
        <end position="401"/>
    </location>
</feature>
<comment type="similarity">
    <text evidence="2">Belongs to the resistance-nodulation-cell division (RND) (TC 2.A.6) family. MmpL subfamily.</text>
</comment>
<evidence type="ECO:0000256" key="1">
    <source>
        <dbReference type="ARBA" id="ARBA00004651"/>
    </source>
</evidence>
<comment type="subcellular location">
    <subcellularLocation>
        <location evidence="1">Cell membrane</location>
        <topology evidence="1">Multi-pass membrane protein</topology>
    </subcellularLocation>
</comment>
<dbReference type="InterPro" id="IPR050545">
    <property type="entry name" value="Mycobact_MmpL"/>
</dbReference>